<accession>A0AAD9QQ81</accession>
<dbReference type="InterPro" id="IPR013783">
    <property type="entry name" value="Ig-like_fold"/>
</dbReference>
<dbReference type="PROSITE" id="PS50853">
    <property type="entry name" value="FN3"/>
    <property type="match status" value="1"/>
</dbReference>
<evidence type="ECO:0000256" key="2">
    <source>
        <dbReference type="SAM" id="MobiDB-lite"/>
    </source>
</evidence>
<feature type="compositionally biased region" description="Polar residues" evidence="2">
    <location>
        <begin position="1512"/>
        <end position="1539"/>
    </location>
</feature>
<feature type="region of interest" description="Disordered" evidence="2">
    <location>
        <begin position="214"/>
        <end position="265"/>
    </location>
</feature>
<dbReference type="EMBL" id="JARQWQ010000019">
    <property type="protein sequence ID" value="KAK2565499.1"/>
    <property type="molecule type" value="Genomic_DNA"/>
</dbReference>
<sequence>MEVPGIPEKRRKLNEIDVEPGLRSSQSQTLTLEELKRNGPRVLVNRLNKELIDKLRRATVEDGEKVMAKSTKPAMSTESRIEEANPSVNRRERALEDKEMQEAGDKDEIKQAFTSIKSGLLSFKCGNVQSNRETNYLTAIDTQTFRQIVREVIQQRTKLIEDAVLANVVKLQHRIRDLERENKELHWNAKRLTDLLRKHIPDVAKRTLPNQTSRGIQVEMNQGSEIISSSPVVSPPEPKDSYSVTTTDTEVAPFKPSSRSNSANTRRTDELANLLTNQQPSHLSQATRTPASTAAEAFTVKSQPLEQTKASSGAVAQVNSSLENGQNYKKASQLRVLLQEQRQQEHKQQGLSKLSSPSVKEFQMSLGRTAESLLQQLQLQQQIQDELQYPFESQEQKCQGGDSVHLFDQLRQEQITRPPDSSPLPLSHELHQQSVTPSPSDFQPSQSKSFLQKLLLPAVDSLEQSKQSKPQENVIPSPTPLACSTATNLSIVSKHSDAKLIVSNGQIRNQVIPHLTDGKEESSSKVELRSSKEDFHNDAPLPSSAQSIQLSTPVQPVNGGQESVILQQKGIVSNANAGTFSSAHKDDSSSATEHQNLLLRQDPSSIKNTHRSILVRTRRRQKVEDVLPIGFRFSLPSPEYFLQKKLWERQTQQQIQDHESQAGLESQDQPPKTSISLHERLITARQSHTPTREVHSRQINNTERQIVSANTALKDTNCNKKFRNNVLSQVGNPATPPPVENVSSEEDPQKRQIQYERRPLLVKVNQDQQKDHAKASKLESNLHSLQSRQPIQSPGVSSSALSSKKYISDSQRTITPPELADTRPGPANSTVISTNQTTSVFHLPKPSASIAVISNGIVLSWNMAYNDKLIKIDNYELFACQDVAESDGHPVKWKKIGIVKALPLPMACTLSQFSSGNKYFFSVRAVDERERAGPFSDPSPLDVRIAKELSSLRRPRRQLAYAGYPGFPGYTSEHPPSSGQSLTSLTLRDGQQQLATQTSANVANLVQANDKSKQPSIPYFSISSSESAAVTTVPAEQTMPSTTQPGRHVPVYPLQSSTTIQTADISARKTYQADFSPNSEKFTSQTDVLPSNAGAPIPSYTSAGSYPVYYLSNPEETSALQSPLRPNVNVTINFQGPRTPSANNTLQSVDKNAYPVYYVGSEKGTQKQSVDMAVKKTSSLPLTTATNVMNTHTEGYPVYYVTSAEKVAELPNTPSRNISISFEHKSFTNHTSAGNVPVYEVGGPTVEDDGKVSISKAVPDSPISYEIINKSSVLQDATAMDNSSNPSSAETTSFGPLSANASTSSPSPPPAVFPYNSSYQAYQSLYETSSAPSPQSTYQKNYNSYGSPANPPSPAAYQSPLPASPPVYNNSIYVTDQAASAPSPIQPLTNLTTVYSNQVKRPVESTAPALAPVLSPVPNPSVISGVSSSPPYPPASNAPSPINGGSQPAHLTGQSNNSKPSENANEIILPEFKLSSLSNLESDYENASYIIATPPEKDTVLFLPPPSFPFSAQLTKNENVSSTGPQKSSTTDNSSSQEALEQPKSIAVPILISNHSARVNDSSNFLPPSLNTSAVEEAVDESSIIRIPENMTFPEWELENTTFSNVTSMANTSTGPSYIATPAISPTLAAQPSDISDIPLGPLLNSLAVTKPPLTMKPTKPPLLHLLKTSSPKAAPAQETTKPTYVTVSPNTKPTAKKPKKWGFGDNLKQLPGVESARSVFPKERT</sequence>
<feature type="region of interest" description="Disordered" evidence="2">
    <location>
        <begin position="652"/>
        <end position="672"/>
    </location>
</feature>
<feature type="domain" description="Fibronectin type-III" evidence="3">
    <location>
        <begin position="843"/>
        <end position="946"/>
    </location>
</feature>
<feature type="compositionally biased region" description="Basic and acidic residues" evidence="2">
    <location>
        <begin position="768"/>
        <end position="777"/>
    </location>
</feature>
<reference evidence="4" key="2">
    <citation type="journal article" date="2023" name="Science">
        <title>Genomic signatures of disease resistance in endangered staghorn corals.</title>
        <authorList>
            <person name="Vollmer S.V."/>
            <person name="Selwyn J.D."/>
            <person name="Despard B.A."/>
            <person name="Roesel C.L."/>
        </authorList>
    </citation>
    <scope>NUCLEOTIDE SEQUENCE</scope>
    <source>
        <strain evidence="4">K2</strain>
    </source>
</reference>
<feature type="region of interest" description="Disordered" evidence="2">
    <location>
        <begin position="1423"/>
        <end position="1462"/>
    </location>
</feature>
<feature type="region of interest" description="Disordered" evidence="2">
    <location>
        <begin position="514"/>
        <end position="544"/>
    </location>
</feature>
<keyword evidence="5" id="KW-1185">Reference proteome</keyword>
<feature type="compositionally biased region" description="Low complexity" evidence="2">
    <location>
        <begin position="793"/>
        <end position="810"/>
    </location>
</feature>
<feature type="compositionally biased region" description="Basic and acidic residues" evidence="2">
    <location>
        <begin position="747"/>
        <end position="759"/>
    </location>
</feature>
<name>A0AAD9QQ81_ACRCE</name>
<dbReference type="GO" id="GO:0005634">
    <property type="term" value="C:nucleus"/>
    <property type="evidence" value="ECO:0007669"/>
    <property type="project" value="TreeGrafter"/>
</dbReference>
<dbReference type="InterPro" id="IPR036116">
    <property type="entry name" value="FN3_sf"/>
</dbReference>
<dbReference type="Gene3D" id="2.60.40.10">
    <property type="entry name" value="Immunoglobulins"/>
    <property type="match status" value="1"/>
</dbReference>
<feature type="compositionally biased region" description="Polar residues" evidence="2">
    <location>
        <begin position="778"/>
        <end position="792"/>
    </location>
</feature>
<gene>
    <name evidence="4" type="ORF">P5673_010582</name>
</gene>
<dbReference type="GO" id="GO:0005667">
    <property type="term" value="C:transcription regulator complex"/>
    <property type="evidence" value="ECO:0007669"/>
    <property type="project" value="TreeGrafter"/>
</dbReference>
<keyword evidence="1" id="KW-0175">Coiled coil</keyword>
<comment type="caution">
    <text evidence="4">The sequence shown here is derived from an EMBL/GenBank/DDBJ whole genome shotgun (WGS) entry which is preliminary data.</text>
</comment>
<dbReference type="GO" id="GO:0003712">
    <property type="term" value="F:transcription coregulator activity"/>
    <property type="evidence" value="ECO:0007669"/>
    <property type="project" value="TreeGrafter"/>
</dbReference>
<feature type="coiled-coil region" evidence="1">
    <location>
        <begin position="161"/>
        <end position="195"/>
    </location>
</feature>
<feature type="compositionally biased region" description="Low complexity" evidence="2">
    <location>
        <begin position="1296"/>
        <end position="1305"/>
    </location>
</feature>
<proteinExistence type="predicted"/>
<feature type="region of interest" description="Disordered" evidence="2">
    <location>
        <begin position="416"/>
        <end position="447"/>
    </location>
</feature>
<evidence type="ECO:0000313" key="4">
    <source>
        <dbReference type="EMBL" id="KAK2565499.1"/>
    </source>
</evidence>
<dbReference type="PANTHER" id="PTHR23210">
    <property type="entry name" value="ACTIVATING TRANSCRIPTION FACTOR 7 INTERACTING PROTEIN"/>
    <property type="match status" value="1"/>
</dbReference>
<feature type="region of interest" description="Disordered" evidence="2">
    <location>
        <begin position="1278"/>
        <end position="1312"/>
    </location>
</feature>
<feature type="compositionally biased region" description="Polar residues" evidence="2">
    <location>
        <begin position="1678"/>
        <end position="1691"/>
    </location>
</feature>
<feature type="region of interest" description="Disordered" evidence="2">
    <location>
        <begin position="63"/>
        <end position="92"/>
    </location>
</feature>
<feature type="compositionally biased region" description="Polar residues" evidence="2">
    <location>
        <begin position="1452"/>
        <end position="1462"/>
    </location>
</feature>
<evidence type="ECO:0000256" key="1">
    <source>
        <dbReference type="SAM" id="Coils"/>
    </source>
</evidence>
<feature type="region of interest" description="Disordered" evidence="2">
    <location>
        <begin position="1"/>
        <end position="29"/>
    </location>
</feature>
<feature type="region of interest" description="Disordered" evidence="2">
    <location>
        <begin position="1327"/>
        <end position="1362"/>
    </location>
</feature>
<protein>
    <submittedName>
        <fullName evidence="4">Activating transcription factor 7-interacting protein 1</fullName>
    </submittedName>
</protein>
<feature type="compositionally biased region" description="Basic and acidic residues" evidence="2">
    <location>
        <begin position="516"/>
        <end position="537"/>
    </location>
</feature>
<feature type="compositionally biased region" description="Polar residues" evidence="2">
    <location>
        <begin position="1278"/>
        <end position="1295"/>
    </location>
</feature>
<feature type="region of interest" description="Disordered" evidence="2">
    <location>
        <begin position="1670"/>
        <end position="1726"/>
    </location>
</feature>
<evidence type="ECO:0000313" key="5">
    <source>
        <dbReference type="Proteomes" id="UP001249851"/>
    </source>
</evidence>
<organism evidence="4 5">
    <name type="scientific">Acropora cervicornis</name>
    <name type="common">Staghorn coral</name>
    <dbReference type="NCBI Taxonomy" id="6130"/>
    <lineage>
        <taxon>Eukaryota</taxon>
        <taxon>Metazoa</taxon>
        <taxon>Cnidaria</taxon>
        <taxon>Anthozoa</taxon>
        <taxon>Hexacorallia</taxon>
        <taxon>Scleractinia</taxon>
        <taxon>Astrocoeniina</taxon>
        <taxon>Acroporidae</taxon>
        <taxon>Acropora</taxon>
    </lineage>
</organism>
<dbReference type="InterPro" id="IPR026085">
    <property type="entry name" value="ATF7-int"/>
</dbReference>
<feature type="compositionally biased region" description="Polar residues" evidence="2">
    <location>
        <begin position="1327"/>
        <end position="1347"/>
    </location>
</feature>
<dbReference type="InterPro" id="IPR003961">
    <property type="entry name" value="FN3_dom"/>
</dbReference>
<dbReference type="Proteomes" id="UP001249851">
    <property type="component" value="Unassembled WGS sequence"/>
</dbReference>
<feature type="region of interest" description="Disordered" evidence="2">
    <location>
        <begin position="1512"/>
        <end position="1541"/>
    </location>
</feature>
<feature type="region of interest" description="Disordered" evidence="2">
    <location>
        <begin position="727"/>
        <end position="832"/>
    </location>
</feature>
<dbReference type="Pfam" id="PF16794">
    <property type="entry name" value="fn3_4"/>
    <property type="match status" value="1"/>
</dbReference>
<dbReference type="SUPFAM" id="SSF49265">
    <property type="entry name" value="Fibronectin type III"/>
    <property type="match status" value="1"/>
</dbReference>
<dbReference type="InterPro" id="IPR056565">
    <property type="entry name" value="Fn3_ATF7IP"/>
</dbReference>
<feature type="compositionally biased region" description="Polar residues" evidence="2">
    <location>
        <begin position="214"/>
        <end position="223"/>
    </location>
</feature>
<evidence type="ECO:0000259" key="3">
    <source>
        <dbReference type="PROSITE" id="PS50853"/>
    </source>
</evidence>
<feature type="compositionally biased region" description="Basic and acidic residues" evidence="2">
    <location>
        <begin position="79"/>
        <end position="92"/>
    </location>
</feature>
<dbReference type="GO" id="GO:0006355">
    <property type="term" value="P:regulation of DNA-templated transcription"/>
    <property type="evidence" value="ECO:0007669"/>
    <property type="project" value="TreeGrafter"/>
</dbReference>
<feature type="compositionally biased region" description="Polar residues" evidence="2">
    <location>
        <begin position="663"/>
        <end position="672"/>
    </location>
</feature>
<feature type="compositionally biased region" description="Polar residues" evidence="2">
    <location>
        <begin position="432"/>
        <end position="441"/>
    </location>
</feature>
<reference evidence="4" key="1">
    <citation type="journal article" date="2023" name="G3 (Bethesda)">
        <title>Whole genome assembly and annotation of the endangered Caribbean coral Acropora cervicornis.</title>
        <authorList>
            <person name="Selwyn J.D."/>
            <person name="Vollmer S.V."/>
        </authorList>
    </citation>
    <scope>NUCLEOTIDE SEQUENCE</scope>
    <source>
        <strain evidence="4">K2</strain>
    </source>
</reference>
<dbReference type="PANTHER" id="PTHR23210:SF26">
    <property type="entry name" value="ACTIVATING TRANSCRIPTION FACTOR 7-INTERACTING PROTEIN 1"/>
    <property type="match status" value="1"/>
</dbReference>